<organism evidence="1">
    <name type="scientific">marine metagenome</name>
    <dbReference type="NCBI Taxonomy" id="408172"/>
    <lineage>
        <taxon>unclassified sequences</taxon>
        <taxon>metagenomes</taxon>
        <taxon>ecological metagenomes</taxon>
    </lineage>
</organism>
<reference evidence="1" key="1">
    <citation type="submission" date="2018-05" db="EMBL/GenBank/DDBJ databases">
        <authorList>
            <person name="Lanie J.A."/>
            <person name="Ng W.-L."/>
            <person name="Kazmierczak K.M."/>
            <person name="Andrzejewski T.M."/>
            <person name="Davidsen T.M."/>
            <person name="Wayne K.J."/>
            <person name="Tettelin H."/>
            <person name="Glass J.I."/>
            <person name="Rusch D."/>
            <person name="Podicherti R."/>
            <person name="Tsui H.-C.T."/>
            <person name="Winkler M.E."/>
        </authorList>
    </citation>
    <scope>NUCLEOTIDE SEQUENCE</scope>
</reference>
<feature type="non-terminal residue" evidence="1">
    <location>
        <position position="1"/>
    </location>
</feature>
<evidence type="ECO:0008006" key="2">
    <source>
        <dbReference type="Google" id="ProtNLM"/>
    </source>
</evidence>
<protein>
    <recommendedName>
        <fullName evidence="2">Rhodanese domain-containing protein</fullName>
    </recommendedName>
</protein>
<dbReference type="SUPFAM" id="SSF52821">
    <property type="entry name" value="Rhodanese/Cell cycle control phosphatase"/>
    <property type="match status" value="1"/>
</dbReference>
<evidence type="ECO:0000313" key="1">
    <source>
        <dbReference type="EMBL" id="SVD42865.1"/>
    </source>
</evidence>
<proteinExistence type="predicted"/>
<gene>
    <name evidence="1" type="ORF">METZ01_LOCUS395719</name>
</gene>
<accession>A0A382VA03</accession>
<dbReference type="EMBL" id="UINC01150030">
    <property type="protein sequence ID" value="SVD42865.1"/>
    <property type="molecule type" value="Genomic_DNA"/>
</dbReference>
<sequence length="55" mass="6076">VSNRTTCSTAWLDNNLGNVKILDGSFYLPAENRDAEAEFAATHITGAQRFNIDFV</sequence>
<feature type="non-terminal residue" evidence="1">
    <location>
        <position position="55"/>
    </location>
</feature>
<dbReference type="InterPro" id="IPR036873">
    <property type="entry name" value="Rhodanese-like_dom_sf"/>
</dbReference>
<dbReference type="AlphaFoldDB" id="A0A382VA03"/>
<dbReference type="Gene3D" id="3.40.250.10">
    <property type="entry name" value="Rhodanese-like domain"/>
    <property type="match status" value="1"/>
</dbReference>
<name>A0A382VA03_9ZZZZ</name>